<feature type="transmembrane region" description="Helical" evidence="1">
    <location>
        <begin position="353"/>
        <end position="379"/>
    </location>
</feature>
<organism evidence="2 3">
    <name type="scientific">Caerostris darwini</name>
    <dbReference type="NCBI Taxonomy" id="1538125"/>
    <lineage>
        <taxon>Eukaryota</taxon>
        <taxon>Metazoa</taxon>
        <taxon>Ecdysozoa</taxon>
        <taxon>Arthropoda</taxon>
        <taxon>Chelicerata</taxon>
        <taxon>Arachnida</taxon>
        <taxon>Araneae</taxon>
        <taxon>Araneomorphae</taxon>
        <taxon>Entelegynae</taxon>
        <taxon>Araneoidea</taxon>
        <taxon>Araneidae</taxon>
        <taxon>Caerostris</taxon>
    </lineage>
</organism>
<evidence type="ECO:0008006" key="4">
    <source>
        <dbReference type="Google" id="ProtNLM"/>
    </source>
</evidence>
<evidence type="ECO:0000313" key="2">
    <source>
        <dbReference type="EMBL" id="GIY57318.1"/>
    </source>
</evidence>
<keyword evidence="1" id="KW-1133">Transmembrane helix</keyword>
<feature type="transmembrane region" description="Helical" evidence="1">
    <location>
        <begin position="250"/>
        <end position="273"/>
    </location>
</feature>
<evidence type="ECO:0000313" key="3">
    <source>
        <dbReference type="Proteomes" id="UP001054837"/>
    </source>
</evidence>
<evidence type="ECO:0000256" key="1">
    <source>
        <dbReference type="SAM" id="Phobius"/>
    </source>
</evidence>
<reference evidence="2 3" key="1">
    <citation type="submission" date="2021-06" db="EMBL/GenBank/DDBJ databases">
        <title>Caerostris darwini draft genome.</title>
        <authorList>
            <person name="Kono N."/>
            <person name="Arakawa K."/>
        </authorList>
    </citation>
    <scope>NUCLEOTIDE SEQUENCE [LARGE SCALE GENOMIC DNA]</scope>
</reference>
<feature type="transmembrane region" description="Helical" evidence="1">
    <location>
        <begin position="285"/>
        <end position="308"/>
    </location>
</feature>
<feature type="transmembrane region" description="Helical" evidence="1">
    <location>
        <begin position="73"/>
        <end position="93"/>
    </location>
</feature>
<dbReference type="Proteomes" id="UP001054837">
    <property type="component" value="Unassembled WGS sequence"/>
</dbReference>
<keyword evidence="1" id="KW-0472">Membrane</keyword>
<feature type="transmembrane region" description="Helical" evidence="1">
    <location>
        <begin position="170"/>
        <end position="195"/>
    </location>
</feature>
<feature type="transmembrane region" description="Helical" evidence="1">
    <location>
        <begin position="126"/>
        <end position="150"/>
    </location>
</feature>
<accession>A0AAV4UHN3</accession>
<keyword evidence="1" id="KW-0812">Transmembrane</keyword>
<comment type="caution">
    <text evidence="2">The sequence shown here is derived from an EMBL/GenBank/DDBJ whole genome shotgun (WGS) entry which is preliminary data.</text>
</comment>
<feature type="transmembrane region" description="Helical" evidence="1">
    <location>
        <begin position="47"/>
        <end position="67"/>
    </location>
</feature>
<sequence>MHDSDCYGLLWCFIKLLGIDIFEHRHDGKKKTANAVLKTFTNKLTKMFFPFMLHAMIIYGIISWIILCVKGVTTIEVLISFTVSNLFSLALWYDVRRKRNLIQNLVLKCRNLTFCLGLTQMNIKGFVNLCLILSVTIPFGLTVFGTYAISEAALQYKMFYSFFSILENGNHIFVLIESLIILMTYTASLILPALMTIISGAIYYKVSDLFGSICDKLESQSHIPFEYDEIYKLLHIYNILYKLVHEIEKVLSTTAFLLLFSEWLNLYLVLVILFKLDNRGFTDVITWESIFILVMGSLTVIAVVLCASRISCQNHRFRSILQLTHNCMLPNKENTNKTLLLIRAMLSMKFPRMTACGVLHLEPVLILSVFGSVLTYGLLVLNITKH</sequence>
<dbReference type="EMBL" id="BPLQ01011322">
    <property type="protein sequence ID" value="GIY57318.1"/>
    <property type="molecule type" value="Genomic_DNA"/>
</dbReference>
<proteinExistence type="predicted"/>
<protein>
    <recommendedName>
        <fullName evidence="4">Gustatory receptor</fullName>
    </recommendedName>
</protein>
<keyword evidence="3" id="KW-1185">Reference proteome</keyword>
<gene>
    <name evidence="2" type="primary">AVEN_40311_1</name>
    <name evidence="2" type="ORF">CDAR_65181</name>
</gene>
<name>A0AAV4UHN3_9ARAC</name>
<dbReference type="AlphaFoldDB" id="A0AAV4UHN3"/>